<dbReference type="AlphaFoldDB" id="A0A1M4V0Q5"/>
<comment type="subcellular location">
    <subcellularLocation>
        <location evidence="1">Cell envelope</location>
    </subcellularLocation>
</comment>
<gene>
    <name evidence="7" type="ORF">SAMN02745158_01067</name>
</gene>
<feature type="region of interest" description="Disordered" evidence="4">
    <location>
        <begin position="25"/>
        <end position="51"/>
    </location>
</feature>
<evidence type="ECO:0000256" key="5">
    <source>
        <dbReference type="SAM" id="SignalP"/>
    </source>
</evidence>
<dbReference type="RefSeq" id="WP_072849615.1">
    <property type="nucleotide sequence ID" value="NZ_FQVI01000003.1"/>
</dbReference>
<sequence>MKRKVACLLCAVLTVSAVFAGCGNSKGDSEGDSKSASKESDGTKWASTDETFNPLEEEDAITFEELREKAGDIAASDKEFSFAGNVKAFENVVWQEIANGYEGFAKDAEAAGRKLTVDTTSPMGEDDEEGQLSILKDQVRQGVNAVLLSPISDANCLPGIEAAHDADIPVFAVNNEFNGADMFVGPNSLEQGQIAAEWVNEKIGGKGEVAIVMGMAKTGVTRNRTEGFEGWFKENNKDVEVVAKQNADWDRSKAKDVAATFLKTYPDLKAIFCNNDVMALGVVEAVKEANLELNKDIYVVGCDGQSEAYDSIRAGEMAATIDSFPYYEGYMAAEVCYRWMIGQEVPRVVFTPSKMLDSENVDNTAEENLGWENPAFE</sequence>
<evidence type="ECO:0000256" key="1">
    <source>
        <dbReference type="ARBA" id="ARBA00004196"/>
    </source>
</evidence>
<feature type="compositionally biased region" description="Basic and acidic residues" evidence="4">
    <location>
        <begin position="27"/>
        <end position="42"/>
    </location>
</feature>
<dbReference type="EMBL" id="FQVI01000003">
    <property type="protein sequence ID" value="SHE62509.1"/>
    <property type="molecule type" value="Genomic_DNA"/>
</dbReference>
<dbReference type="InterPro" id="IPR025997">
    <property type="entry name" value="SBP_2_dom"/>
</dbReference>
<dbReference type="STRING" id="1122155.SAMN02745158_01067"/>
<keyword evidence="8" id="KW-1185">Reference proteome</keyword>
<name>A0A1M4V0Q5_9CLOT</name>
<dbReference type="Gene3D" id="3.40.50.2300">
    <property type="match status" value="2"/>
</dbReference>
<dbReference type="OrthoDB" id="9769193at2"/>
<feature type="chain" id="PRO_5039661732" evidence="5">
    <location>
        <begin position="21"/>
        <end position="377"/>
    </location>
</feature>
<dbReference type="Proteomes" id="UP000184245">
    <property type="component" value="Unassembled WGS sequence"/>
</dbReference>
<evidence type="ECO:0000313" key="8">
    <source>
        <dbReference type="Proteomes" id="UP000184245"/>
    </source>
</evidence>
<evidence type="ECO:0000256" key="4">
    <source>
        <dbReference type="SAM" id="MobiDB-lite"/>
    </source>
</evidence>
<dbReference type="PANTHER" id="PTHR46847:SF1">
    <property type="entry name" value="D-ALLOSE-BINDING PERIPLASMIC PROTEIN-RELATED"/>
    <property type="match status" value="1"/>
</dbReference>
<dbReference type="GO" id="GO:0030313">
    <property type="term" value="C:cell envelope"/>
    <property type="evidence" value="ECO:0007669"/>
    <property type="project" value="UniProtKB-SubCell"/>
</dbReference>
<comment type="similarity">
    <text evidence="2">Belongs to the bacterial solute-binding protein 2 family.</text>
</comment>
<proteinExistence type="inferred from homology"/>
<feature type="domain" description="Periplasmic binding protein" evidence="6">
    <location>
        <begin position="101"/>
        <end position="343"/>
    </location>
</feature>
<reference evidence="7 8" key="1">
    <citation type="submission" date="2016-11" db="EMBL/GenBank/DDBJ databases">
        <authorList>
            <person name="Jaros S."/>
            <person name="Januszkiewicz K."/>
            <person name="Wedrychowicz H."/>
        </authorList>
    </citation>
    <scope>NUCLEOTIDE SEQUENCE [LARGE SCALE GENOMIC DNA]</scope>
    <source>
        <strain evidence="7 8">DSM 17459</strain>
    </source>
</reference>
<dbReference type="GO" id="GO:0030246">
    <property type="term" value="F:carbohydrate binding"/>
    <property type="evidence" value="ECO:0007669"/>
    <property type="project" value="UniProtKB-ARBA"/>
</dbReference>
<dbReference type="PANTHER" id="PTHR46847">
    <property type="entry name" value="D-ALLOSE-BINDING PERIPLASMIC PROTEIN-RELATED"/>
    <property type="match status" value="1"/>
</dbReference>
<dbReference type="Pfam" id="PF13407">
    <property type="entry name" value="Peripla_BP_4"/>
    <property type="match status" value="1"/>
</dbReference>
<dbReference type="PROSITE" id="PS51257">
    <property type="entry name" value="PROKAR_LIPOPROTEIN"/>
    <property type="match status" value="1"/>
</dbReference>
<protein>
    <submittedName>
        <fullName evidence="7">Ribose transport system substrate-binding protein</fullName>
    </submittedName>
</protein>
<evidence type="ECO:0000256" key="2">
    <source>
        <dbReference type="ARBA" id="ARBA00007639"/>
    </source>
</evidence>
<keyword evidence="3 5" id="KW-0732">Signal</keyword>
<accession>A0A1M4V0Q5</accession>
<evidence type="ECO:0000256" key="3">
    <source>
        <dbReference type="ARBA" id="ARBA00022729"/>
    </source>
</evidence>
<dbReference type="SUPFAM" id="SSF53822">
    <property type="entry name" value="Periplasmic binding protein-like I"/>
    <property type="match status" value="1"/>
</dbReference>
<evidence type="ECO:0000313" key="7">
    <source>
        <dbReference type="EMBL" id="SHE62509.1"/>
    </source>
</evidence>
<dbReference type="InterPro" id="IPR028082">
    <property type="entry name" value="Peripla_BP_I"/>
</dbReference>
<evidence type="ECO:0000259" key="6">
    <source>
        <dbReference type="Pfam" id="PF13407"/>
    </source>
</evidence>
<feature type="signal peptide" evidence="5">
    <location>
        <begin position="1"/>
        <end position="20"/>
    </location>
</feature>
<organism evidence="7 8">
    <name type="scientific">Lactonifactor longoviformis DSM 17459</name>
    <dbReference type="NCBI Taxonomy" id="1122155"/>
    <lineage>
        <taxon>Bacteria</taxon>
        <taxon>Bacillati</taxon>
        <taxon>Bacillota</taxon>
        <taxon>Clostridia</taxon>
        <taxon>Eubacteriales</taxon>
        <taxon>Clostridiaceae</taxon>
        <taxon>Lactonifactor</taxon>
    </lineage>
</organism>